<evidence type="ECO:0000313" key="2">
    <source>
        <dbReference type="EMBL" id="KOC61701.1"/>
    </source>
</evidence>
<protein>
    <submittedName>
        <fullName evidence="2">Uncharacterized protein</fullName>
    </submittedName>
</protein>
<evidence type="ECO:0000256" key="1">
    <source>
        <dbReference type="SAM" id="MobiDB-lite"/>
    </source>
</evidence>
<dbReference type="Proteomes" id="UP000053825">
    <property type="component" value="Unassembled WGS sequence"/>
</dbReference>
<organism evidence="2 3">
    <name type="scientific">Habropoda laboriosa</name>
    <dbReference type="NCBI Taxonomy" id="597456"/>
    <lineage>
        <taxon>Eukaryota</taxon>
        <taxon>Metazoa</taxon>
        <taxon>Ecdysozoa</taxon>
        <taxon>Arthropoda</taxon>
        <taxon>Hexapoda</taxon>
        <taxon>Insecta</taxon>
        <taxon>Pterygota</taxon>
        <taxon>Neoptera</taxon>
        <taxon>Endopterygota</taxon>
        <taxon>Hymenoptera</taxon>
        <taxon>Apocrita</taxon>
        <taxon>Aculeata</taxon>
        <taxon>Apoidea</taxon>
        <taxon>Anthophila</taxon>
        <taxon>Apidae</taxon>
        <taxon>Habropoda</taxon>
    </lineage>
</organism>
<dbReference type="AlphaFoldDB" id="A0A0L7QT92"/>
<proteinExistence type="predicted"/>
<sequence>MRAVLSKTKDKNKNKSDKESMRKDVQEKIDKVSDTRRKRKKIEGEMIENIGNSRKYQNVTRMLQKKDTKGSKHRREKKTRFLNKKVIRKTRGKRKTAKEKKGNSAWNERFREGVLATQYSAANHL</sequence>
<reference evidence="2 3" key="1">
    <citation type="submission" date="2015-07" db="EMBL/GenBank/DDBJ databases">
        <title>The genome of Habropoda laboriosa.</title>
        <authorList>
            <person name="Pan H."/>
            <person name="Kapheim K."/>
        </authorList>
    </citation>
    <scope>NUCLEOTIDE SEQUENCE [LARGE SCALE GENOMIC DNA]</scope>
    <source>
        <strain evidence="2">0110345459</strain>
    </source>
</reference>
<gene>
    <name evidence="2" type="ORF">WH47_02958</name>
</gene>
<feature type="region of interest" description="Disordered" evidence="1">
    <location>
        <begin position="1"/>
        <end position="38"/>
    </location>
</feature>
<accession>A0A0L7QT92</accession>
<keyword evidence="3" id="KW-1185">Reference proteome</keyword>
<feature type="compositionally biased region" description="Basic and acidic residues" evidence="1">
    <location>
        <begin position="7"/>
        <end position="35"/>
    </location>
</feature>
<name>A0A0L7QT92_9HYME</name>
<dbReference type="EMBL" id="KQ414755">
    <property type="protein sequence ID" value="KOC61701.1"/>
    <property type="molecule type" value="Genomic_DNA"/>
</dbReference>
<evidence type="ECO:0000313" key="3">
    <source>
        <dbReference type="Proteomes" id="UP000053825"/>
    </source>
</evidence>